<organism evidence="1">
    <name type="scientific">uncultured Caudovirales phage</name>
    <dbReference type="NCBI Taxonomy" id="2100421"/>
    <lineage>
        <taxon>Viruses</taxon>
        <taxon>Duplodnaviria</taxon>
        <taxon>Heunggongvirae</taxon>
        <taxon>Uroviricota</taxon>
        <taxon>Caudoviricetes</taxon>
        <taxon>Peduoviridae</taxon>
        <taxon>Maltschvirus</taxon>
        <taxon>Maltschvirus maltsch</taxon>
    </lineage>
</organism>
<dbReference type="EMBL" id="LR796416">
    <property type="protein sequence ID" value="CAB4143033.1"/>
    <property type="molecule type" value="Genomic_DNA"/>
</dbReference>
<protein>
    <submittedName>
        <fullName evidence="1">Uncharacterized protein</fullName>
    </submittedName>
</protein>
<gene>
    <name evidence="1" type="ORF">UFOVP435_49</name>
</gene>
<evidence type="ECO:0000313" key="1">
    <source>
        <dbReference type="EMBL" id="CAB4143033.1"/>
    </source>
</evidence>
<proteinExistence type="predicted"/>
<reference evidence="1" key="1">
    <citation type="submission" date="2020-04" db="EMBL/GenBank/DDBJ databases">
        <authorList>
            <person name="Chiriac C."/>
            <person name="Salcher M."/>
            <person name="Ghai R."/>
            <person name="Kavagutti S V."/>
        </authorList>
    </citation>
    <scope>NUCLEOTIDE SEQUENCE</scope>
</reference>
<accession>A0A6J5MCJ9</accession>
<name>A0A6J5MCJ9_9CAUD</name>
<sequence>MPRTPDGMSYRDREILKRLMATNTVDDIVLALADELDDYYVESGFLTPYGDFAKELREAQVKIEHHPFWKTLVP</sequence>